<protein>
    <submittedName>
        <fullName evidence="1">Uncharacterized protein</fullName>
    </submittedName>
</protein>
<comment type="caution">
    <text evidence="1">The sequence shown here is derived from an EMBL/GenBank/DDBJ whole genome shotgun (WGS) entry which is preliminary data.</text>
</comment>
<name>A0AAU9UIV3_EUPED</name>
<dbReference type="AlphaFoldDB" id="A0AAU9UIV3"/>
<evidence type="ECO:0000313" key="1">
    <source>
        <dbReference type="EMBL" id="CAH2099250.1"/>
    </source>
</evidence>
<organism evidence="1 2">
    <name type="scientific">Euphydryas editha</name>
    <name type="common">Edith's checkerspot</name>
    <dbReference type="NCBI Taxonomy" id="104508"/>
    <lineage>
        <taxon>Eukaryota</taxon>
        <taxon>Metazoa</taxon>
        <taxon>Ecdysozoa</taxon>
        <taxon>Arthropoda</taxon>
        <taxon>Hexapoda</taxon>
        <taxon>Insecta</taxon>
        <taxon>Pterygota</taxon>
        <taxon>Neoptera</taxon>
        <taxon>Endopterygota</taxon>
        <taxon>Lepidoptera</taxon>
        <taxon>Glossata</taxon>
        <taxon>Ditrysia</taxon>
        <taxon>Papilionoidea</taxon>
        <taxon>Nymphalidae</taxon>
        <taxon>Nymphalinae</taxon>
        <taxon>Euphydryas</taxon>
    </lineage>
</organism>
<proteinExistence type="predicted"/>
<reference evidence="1" key="1">
    <citation type="submission" date="2022-03" db="EMBL/GenBank/DDBJ databases">
        <authorList>
            <person name="Tunstrom K."/>
        </authorList>
    </citation>
    <scope>NUCLEOTIDE SEQUENCE</scope>
</reference>
<dbReference type="Proteomes" id="UP001153954">
    <property type="component" value="Unassembled WGS sequence"/>
</dbReference>
<evidence type="ECO:0000313" key="2">
    <source>
        <dbReference type="Proteomes" id="UP001153954"/>
    </source>
</evidence>
<sequence length="455" mass="53281">MADLTSNKALINTPKKSIEDVKLYDVQMKMKLAEHIVKACMNNTIDRNDLTQNEFYKEAQNYAPSSKLLLSTIFEKINIKNKPKTFNDWFEERSWQNSEDTSSQFLDIPLRHCFIDHYLHMHSLPTYSSIIDYLKTNGININIKEIKKVLKAKGYKTMRFRLPQNNISIIAEDPEQRFNRMKYLYNIIHLREDRPHIVYIDEKILSDENRQANIVKENDEIAIMVAVSTEMGVISKKIQNATSNVAANSTNNVELIDNWIINNVLPHISLPSVIILENRKNNTGIQVPTIFSKKVEMINWLEDNDVPYSSEMHSAELYELIRRSKHKIPTERNKLDEVLKVNNHRVLRRPGRFQYLNLFDTLWNNLQTAFKESHTFTSFRDFITVSLSSIGVSEWKRLENMMITTEKKTYSDDKAVDHVIDKLFTYKESAILPNIYTYDCDEDIDEIKMAEIVKD</sequence>
<dbReference type="EMBL" id="CAKOGL010000021">
    <property type="protein sequence ID" value="CAH2099250.1"/>
    <property type="molecule type" value="Genomic_DNA"/>
</dbReference>
<keyword evidence="2" id="KW-1185">Reference proteome</keyword>
<gene>
    <name evidence="1" type="ORF">EEDITHA_LOCUS14258</name>
</gene>
<accession>A0AAU9UIV3</accession>